<dbReference type="AlphaFoldDB" id="A0AAF0EGF9"/>
<evidence type="ECO:0000313" key="1">
    <source>
        <dbReference type="EMBL" id="WFD25009.1"/>
    </source>
</evidence>
<gene>
    <name evidence="1" type="ORF">MEQU1_003717</name>
</gene>
<name>A0AAF0EGF9_9BASI</name>
<sequence>METDTTVVILGVGQTLTQCDYRRLERVLHYFIKHRELPHDFQSSEHRRSNYDCSLSQEELAYWRQQFHERDPSQRVYSAKYPPAKKVVILIVEGFLIYYDAAVRNLFDMRLFLRVSRATMLRRRTERQNYVLEDGEVWEDPPFYFDEIVWPAYVEAHGRMFERADVEHGALVQPAINDTPDGGPVKDMILLEAEGYSKEEVNRRACKKIFTFLYRPPP</sequence>
<reference evidence="1" key="1">
    <citation type="submission" date="2023-03" db="EMBL/GenBank/DDBJ databases">
        <title>Mating type loci evolution in Malassezia.</title>
        <authorList>
            <person name="Coelho M.A."/>
        </authorList>
    </citation>
    <scope>NUCLEOTIDE SEQUENCE</scope>
    <source>
        <strain evidence="1">CBS 12830</strain>
    </source>
</reference>
<protein>
    <recommendedName>
        <fullName evidence="3">Nicotinamide riboside kinase</fullName>
    </recommendedName>
</protein>
<organism evidence="1 2">
    <name type="scientific">Malassezia equina</name>
    <dbReference type="NCBI Taxonomy" id="1381935"/>
    <lineage>
        <taxon>Eukaryota</taxon>
        <taxon>Fungi</taxon>
        <taxon>Dikarya</taxon>
        <taxon>Basidiomycota</taxon>
        <taxon>Ustilaginomycotina</taxon>
        <taxon>Malasseziomycetes</taxon>
        <taxon>Malasseziales</taxon>
        <taxon>Malasseziaceae</taxon>
        <taxon>Malassezia</taxon>
    </lineage>
</organism>
<dbReference type="PANTHER" id="PTHR10285">
    <property type="entry name" value="URIDINE KINASE"/>
    <property type="match status" value="1"/>
</dbReference>
<proteinExistence type="predicted"/>
<dbReference type="InterPro" id="IPR027417">
    <property type="entry name" value="P-loop_NTPase"/>
</dbReference>
<dbReference type="Proteomes" id="UP001214415">
    <property type="component" value="Chromosome 8"/>
</dbReference>
<dbReference type="SUPFAM" id="SSF52540">
    <property type="entry name" value="P-loop containing nucleoside triphosphate hydrolases"/>
    <property type="match status" value="1"/>
</dbReference>
<evidence type="ECO:0008006" key="3">
    <source>
        <dbReference type="Google" id="ProtNLM"/>
    </source>
</evidence>
<dbReference type="Gene3D" id="3.40.50.300">
    <property type="entry name" value="P-loop containing nucleotide triphosphate hydrolases"/>
    <property type="match status" value="1"/>
</dbReference>
<accession>A0AAF0EGF9</accession>
<dbReference type="EMBL" id="CP119907">
    <property type="protein sequence ID" value="WFD25009.1"/>
    <property type="molecule type" value="Genomic_DNA"/>
</dbReference>
<evidence type="ECO:0000313" key="2">
    <source>
        <dbReference type="Proteomes" id="UP001214415"/>
    </source>
</evidence>
<keyword evidence="2" id="KW-1185">Reference proteome</keyword>